<dbReference type="PANTHER" id="PTHR47123">
    <property type="entry name" value="F-BOX PROTEIN SKIP23"/>
    <property type="match status" value="1"/>
</dbReference>
<reference evidence="3 4" key="1">
    <citation type="journal article" date="2021" name="Commun. Biol.">
        <title>The genome of Shorea leprosula (Dipterocarpaceae) highlights the ecological relevance of drought in aseasonal tropical rainforests.</title>
        <authorList>
            <person name="Ng K.K.S."/>
            <person name="Kobayashi M.J."/>
            <person name="Fawcett J.A."/>
            <person name="Hatakeyama M."/>
            <person name="Paape T."/>
            <person name="Ng C.H."/>
            <person name="Ang C.C."/>
            <person name="Tnah L.H."/>
            <person name="Lee C.T."/>
            <person name="Nishiyama T."/>
            <person name="Sese J."/>
            <person name="O'Brien M.J."/>
            <person name="Copetti D."/>
            <person name="Mohd Noor M.I."/>
            <person name="Ong R.C."/>
            <person name="Putra M."/>
            <person name="Sireger I.Z."/>
            <person name="Indrioko S."/>
            <person name="Kosugi Y."/>
            <person name="Izuno A."/>
            <person name="Isagi Y."/>
            <person name="Lee S.L."/>
            <person name="Shimizu K.K."/>
        </authorList>
    </citation>
    <scope>NUCLEOTIDE SEQUENCE [LARGE SCALE GENOMIC DNA]</scope>
    <source>
        <strain evidence="3">214</strain>
    </source>
</reference>
<gene>
    <name evidence="3" type="ORF">SLEP1_g51083</name>
</gene>
<feature type="domain" description="F-box" evidence="2">
    <location>
        <begin position="7"/>
        <end position="40"/>
    </location>
</feature>
<evidence type="ECO:0000313" key="3">
    <source>
        <dbReference type="EMBL" id="GKV43831.1"/>
    </source>
</evidence>
<name>A0AAV5M2A0_9ROSI</name>
<dbReference type="PANTHER" id="PTHR47123:SF6">
    <property type="entry name" value="F-BOX PROTEIN SKIP23-LIKE ISOFORM X1"/>
    <property type="match status" value="1"/>
</dbReference>
<comment type="caution">
    <text evidence="3">The sequence shown here is derived from an EMBL/GenBank/DDBJ whole genome shotgun (WGS) entry which is preliminary data.</text>
</comment>
<keyword evidence="4" id="KW-1185">Reference proteome</keyword>
<feature type="domain" description="KIB1-4 beta-propeller" evidence="1">
    <location>
        <begin position="86"/>
        <end position="361"/>
    </location>
</feature>
<dbReference type="SUPFAM" id="SSF81383">
    <property type="entry name" value="F-box domain"/>
    <property type="match status" value="1"/>
</dbReference>
<dbReference type="InterPro" id="IPR005174">
    <property type="entry name" value="KIB1-4_b-propeller"/>
</dbReference>
<dbReference type="InterPro" id="IPR001810">
    <property type="entry name" value="F-box_dom"/>
</dbReference>
<evidence type="ECO:0000259" key="2">
    <source>
        <dbReference type="Pfam" id="PF12937"/>
    </source>
</evidence>
<dbReference type="Proteomes" id="UP001054252">
    <property type="component" value="Unassembled WGS sequence"/>
</dbReference>
<dbReference type="InterPro" id="IPR036047">
    <property type="entry name" value="F-box-like_dom_sf"/>
</dbReference>
<evidence type="ECO:0000313" key="4">
    <source>
        <dbReference type="Proteomes" id="UP001054252"/>
    </source>
</evidence>
<accession>A0AAV5M2A0</accession>
<evidence type="ECO:0000259" key="1">
    <source>
        <dbReference type="Pfam" id="PF03478"/>
    </source>
</evidence>
<dbReference type="Pfam" id="PF03478">
    <property type="entry name" value="Beta-prop_KIB1-4"/>
    <property type="match status" value="1"/>
</dbReference>
<dbReference type="InterPro" id="IPR051304">
    <property type="entry name" value="SCF_F-box_domain"/>
</dbReference>
<proteinExistence type="predicted"/>
<protein>
    <recommendedName>
        <fullName evidence="5">F-box domain-containing protein</fullName>
    </recommendedName>
</protein>
<dbReference type="Pfam" id="PF12937">
    <property type="entry name" value="F-box-like"/>
    <property type="match status" value="1"/>
</dbReference>
<organism evidence="3 4">
    <name type="scientific">Rubroshorea leprosula</name>
    <dbReference type="NCBI Taxonomy" id="152421"/>
    <lineage>
        <taxon>Eukaryota</taxon>
        <taxon>Viridiplantae</taxon>
        <taxon>Streptophyta</taxon>
        <taxon>Embryophyta</taxon>
        <taxon>Tracheophyta</taxon>
        <taxon>Spermatophyta</taxon>
        <taxon>Magnoliopsida</taxon>
        <taxon>eudicotyledons</taxon>
        <taxon>Gunneridae</taxon>
        <taxon>Pentapetalae</taxon>
        <taxon>rosids</taxon>
        <taxon>malvids</taxon>
        <taxon>Malvales</taxon>
        <taxon>Dipterocarpaceae</taxon>
        <taxon>Rubroshorea</taxon>
    </lineage>
</organism>
<evidence type="ECO:0008006" key="5">
    <source>
        <dbReference type="Google" id="ProtNLM"/>
    </source>
</evidence>
<dbReference type="AlphaFoldDB" id="A0AAV5M2A0"/>
<sequence length="420" mass="48916">MVARVSWADLPMEMLSSIAKRLEDRQDVLHFRAVCSSWRKTVPLPKKSFPFSMKLPCDTEELSNPYASFILSQSKVFRLEIDAADGSGRESWLMKVREQGDDGTLCFLNPFSMYPSKKFPESLPKLLDTRNFRISEVTKVFSIERIVEQINDTESNDTEYEDVGWIYKAEICTNFRRKPYIAMIKKGELWYMKGGTGYWCLLDEDVEFRDIINFNDTFYTIDIYGVVSGYNQGSMGLIEVYPRPSRQICEGERYLVESCGELFSVHREFGECIGKVHYDDDMDCFYKEEGVTEIPVNFRVFRGDQNDLGFEERWREIRHLGDRVFFVSHDCSFSFSARDFPGCRGNCIIFVDEIEEPFAEDCNGNDDEENEDPEELKNGKVGLFFMEDRRHASIIDFPEYLKIFWPPPSWLRSNPSPSGH</sequence>
<dbReference type="EMBL" id="BPVZ01000173">
    <property type="protein sequence ID" value="GKV43831.1"/>
    <property type="molecule type" value="Genomic_DNA"/>
</dbReference>
<dbReference type="Gene3D" id="1.20.1280.50">
    <property type="match status" value="1"/>
</dbReference>